<dbReference type="AlphaFoldDB" id="A0A2Z2IYQ3"/>
<evidence type="ECO:0000313" key="3">
    <source>
        <dbReference type="Proteomes" id="UP000250197"/>
    </source>
</evidence>
<dbReference type="Gene3D" id="3.40.50.360">
    <property type="match status" value="1"/>
</dbReference>
<evidence type="ECO:0000313" key="2">
    <source>
        <dbReference type="EMBL" id="ART21619.1"/>
    </source>
</evidence>
<feature type="domain" description="Flavodoxin" evidence="1">
    <location>
        <begin position="4"/>
        <end position="140"/>
    </location>
</feature>
<dbReference type="EMBL" id="CP021252">
    <property type="protein sequence ID" value="ART21619.1"/>
    <property type="molecule type" value="Genomic_DNA"/>
</dbReference>
<protein>
    <recommendedName>
        <fullName evidence="1">Flavodoxin domain-containing protein</fullName>
    </recommendedName>
</protein>
<name>A0A2Z2IYQ3_CORST</name>
<evidence type="ECO:0000259" key="1">
    <source>
        <dbReference type="Pfam" id="PF12724"/>
    </source>
</evidence>
<dbReference type="SUPFAM" id="SSF52218">
    <property type="entry name" value="Flavoproteins"/>
    <property type="match status" value="1"/>
</dbReference>
<reference evidence="2 3" key="1">
    <citation type="submission" date="2017-05" db="EMBL/GenBank/DDBJ databases">
        <title>Complete genome sequence of Corynebacterium striatum KC-Na-1 isolated from Neophocaena asiaeorientalis in Korea.</title>
        <authorList>
            <person name="Kim J.H."/>
            <person name="Lee K."/>
        </authorList>
    </citation>
    <scope>NUCLEOTIDE SEQUENCE [LARGE SCALE GENOMIC DNA]</scope>
    <source>
        <strain evidence="2 3">KC-Na-01</strain>
    </source>
</reference>
<gene>
    <name evidence="2" type="ORF">CBE89_08965</name>
</gene>
<dbReference type="KEGG" id="cstr:CBE89_08965"/>
<sequence>MTTVIFNSVYGSTQRYAQELANQLNAEILPLADAKNQAHLDKLGVDKQPLIVMSPVHGPSITAADFVKKHDFGDRPVAVVAVGMTLLEEARAKDQLAVPLAKKPAVERLYLPGQLNYSELKLKHKMIMKTMIAALRQKKDRTPNEQHMVDCYERDVDETNFAELAPIVQWAQRNF</sequence>
<dbReference type="InterPro" id="IPR026816">
    <property type="entry name" value="Flavodoxin_dom"/>
</dbReference>
<dbReference type="Pfam" id="PF12724">
    <property type="entry name" value="Flavodoxin_5"/>
    <property type="match status" value="1"/>
</dbReference>
<proteinExistence type="predicted"/>
<dbReference type="RefSeq" id="WP_086891690.1">
    <property type="nucleotide sequence ID" value="NZ_CP021252.1"/>
</dbReference>
<accession>A0A2Z2IYQ3</accession>
<dbReference type="Proteomes" id="UP000250197">
    <property type="component" value="Chromosome"/>
</dbReference>
<dbReference type="InterPro" id="IPR029039">
    <property type="entry name" value="Flavoprotein-like_sf"/>
</dbReference>
<organism evidence="2 3">
    <name type="scientific">Corynebacterium striatum</name>
    <dbReference type="NCBI Taxonomy" id="43770"/>
    <lineage>
        <taxon>Bacteria</taxon>
        <taxon>Bacillati</taxon>
        <taxon>Actinomycetota</taxon>
        <taxon>Actinomycetes</taxon>
        <taxon>Mycobacteriales</taxon>
        <taxon>Corynebacteriaceae</taxon>
        <taxon>Corynebacterium</taxon>
    </lineage>
</organism>